<reference evidence="3 4" key="1">
    <citation type="submission" date="2019-01" db="EMBL/GenBank/DDBJ databases">
        <title>Agromyces.</title>
        <authorList>
            <person name="Li J."/>
        </authorList>
    </citation>
    <scope>NUCLEOTIDE SEQUENCE [LARGE SCALE GENOMIC DNA]</scope>
    <source>
        <strain evidence="3 4">DSM 23870</strain>
    </source>
</reference>
<dbReference type="EMBL" id="JACCBI010000001">
    <property type="protein sequence ID" value="NYD65979.1"/>
    <property type="molecule type" value="Genomic_DNA"/>
</dbReference>
<gene>
    <name evidence="2" type="ORF">BJ972_000498</name>
    <name evidence="3" type="ORF">ESP50_11180</name>
</gene>
<evidence type="ECO:0000313" key="3">
    <source>
        <dbReference type="EMBL" id="RXZ86312.1"/>
    </source>
</evidence>
<evidence type="ECO:0000313" key="2">
    <source>
        <dbReference type="EMBL" id="NYD65979.1"/>
    </source>
</evidence>
<evidence type="ECO:0000256" key="1">
    <source>
        <dbReference type="SAM" id="Phobius"/>
    </source>
</evidence>
<accession>A0A4Q2M8V0</accession>
<dbReference type="EMBL" id="SDPM01000005">
    <property type="protein sequence ID" value="RXZ86312.1"/>
    <property type="molecule type" value="Genomic_DNA"/>
</dbReference>
<name>A0A4Q2M8V0_9MICO</name>
<keyword evidence="1" id="KW-0472">Membrane</keyword>
<dbReference type="Proteomes" id="UP000292686">
    <property type="component" value="Unassembled WGS sequence"/>
</dbReference>
<dbReference type="AlphaFoldDB" id="A0A4Q2M8V0"/>
<proteinExistence type="predicted"/>
<keyword evidence="1" id="KW-0812">Transmembrane</keyword>
<sequence length="59" mass="6700">MKLLNSPKFRRYLYGVLLAAFPVAVFYYPQLAPAAPLWLALAVAIFHIDDTKKGKYQAE</sequence>
<dbReference type="Proteomes" id="UP000581087">
    <property type="component" value="Unassembled WGS sequence"/>
</dbReference>
<keyword evidence="1" id="KW-1133">Transmembrane helix</keyword>
<keyword evidence="4" id="KW-1185">Reference proteome</keyword>
<protein>
    <submittedName>
        <fullName evidence="3">Uncharacterized protein</fullName>
    </submittedName>
</protein>
<dbReference type="RefSeq" id="WP_129175122.1">
    <property type="nucleotide sequence ID" value="NZ_JACCBI010000001.1"/>
</dbReference>
<comment type="caution">
    <text evidence="3">The sequence shown here is derived from an EMBL/GenBank/DDBJ whole genome shotgun (WGS) entry which is preliminary data.</text>
</comment>
<reference evidence="2 5" key="2">
    <citation type="submission" date="2020-07" db="EMBL/GenBank/DDBJ databases">
        <title>Sequencing the genomes of 1000 actinobacteria strains.</title>
        <authorList>
            <person name="Klenk H.-P."/>
        </authorList>
    </citation>
    <scope>NUCLEOTIDE SEQUENCE [LARGE SCALE GENOMIC DNA]</scope>
    <source>
        <strain evidence="2 5">DSM 23870</strain>
    </source>
</reference>
<feature type="transmembrane region" description="Helical" evidence="1">
    <location>
        <begin position="12"/>
        <end position="29"/>
    </location>
</feature>
<evidence type="ECO:0000313" key="4">
    <source>
        <dbReference type="Proteomes" id="UP000292686"/>
    </source>
</evidence>
<evidence type="ECO:0000313" key="5">
    <source>
        <dbReference type="Proteomes" id="UP000581087"/>
    </source>
</evidence>
<organism evidence="3 4">
    <name type="scientific">Agromyces atrinae</name>
    <dbReference type="NCBI Taxonomy" id="592376"/>
    <lineage>
        <taxon>Bacteria</taxon>
        <taxon>Bacillati</taxon>
        <taxon>Actinomycetota</taxon>
        <taxon>Actinomycetes</taxon>
        <taxon>Micrococcales</taxon>
        <taxon>Microbacteriaceae</taxon>
        <taxon>Agromyces</taxon>
    </lineage>
</organism>